<evidence type="ECO:0000256" key="10">
    <source>
        <dbReference type="ARBA" id="ARBA00023136"/>
    </source>
</evidence>
<dbReference type="PANTHER" id="PTHR44170">
    <property type="entry name" value="PROTEIN SIDEKICK"/>
    <property type="match status" value="1"/>
</dbReference>
<feature type="domain" description="Ig-like" evidence="18">
    <location>
        <begin position="147"/>
        <end position="224"/>
    </location>
</feature>
<keyword evidence="11" id="KW-1015">Disulfide bond</keyword>
<name>A0A8X6UCA0_NEPPI</name>
<evidence type="ECO:0000259" key="18">
    <source>
        <dbReference type="PROSITE" id="PS50835"/>
    </source>
</evidence>
<feature type="domain" description="Fibronectin type-III" evidence="19">
    <location>
        <begin position="1021"/>
        <end position="1117"/>
    </location>
</feature>
<keyword evidence="14" id="KW-0393">Immunoglobulin domain</keyword>
<evidence type="ECO:0000256" key="16">
    <source>
        <dbReference type="SAM" id="Phobius"/>
    </source>
</evidence>
<keyword evidence="6 17" id="KW-0732">Signal</keyword>
<feature type="domain" description="Fibronectin type-III" evidence="19">
    <location>
        <begin position="916"/>
        <end position="1017"/>
    </location>
</feature>
<dbReference type="InterPro" id="IPR003599">
    <property type="entry name" value="Ig_sub"/>
</dbReference>
<dbReference type="InterPro" id="IPR007110">
    <property type="entry name" value="Ig-like_dom"/>
</dbReference>
<dbReference type="FunFam" id="2.60.40.10:FF:001928">
    <property type="entry name" value="neuroglian isoform X2"/>
    <property type="match status" value="1"/>
</dbReference>
<dbReference type="FunFam" id="2.60.40.10:FF:001718">
    <property type="entry name" value="Neuroglian, isoform D"/>
    <property type="match status" value="1"/>
</dbReference>
<organism evidence="20 21">
    <name type="scientific">Nephila pilipes</name>
    <name type="common">Giant wood spider</name>
    <name type="synonym">Nephila maculata</name>
    <dbReference type="NCBI Taxonomy" id="299642"/>
    <lineage>
        <taxon>Eukaryota</taxon>
        <taxon>Metazoa</taxon>
        <taxon>Ecdysozoa</taxon>
        <taxon>Arthropoda</taxon>
        <taxon>Chelicerata</taxon>
        <taxon>Arachnida</taxon>
        <taxon>Araneae</taxon>
        <taxon>Araneomorphae</taxon>
        <taxon>Entelegynae</taxon>
        <taxon>Araneoidea</taxon>
        <taxon>Nephilidae</taxon>
        <taxon>Nephila</taxon>
    </lineage>
</organism>
<dbReference type="SMART" id="SM00408">
    <property type="entry name" value="IGc2"/>
    <property type="match status" value="6"/>
</dbReference>
<comment type="caution">
    <text evidence="20">The sequence shown here is derived from an EMBL/GenBank/DDBJ whole genome shotgun (WGS) entry which is preliminary data.</text>
</comment>
<evidence type="ECO:0000256" key="15">
    <source>
        <dbReference type="SAM" id="MobiDB-lite"/>
    </source>
</evidence>
<dbReference type="InterPro" id="IPR026966">
    <property type="entry name" value="Neurofascin/L1/NrCAM_C"/>
</dbReference>
<dbReference type="FunFam" id="2.60.40.10:FF:001687">
    <property type="entry name" value="Neuroglian, isoform E"/>
    <property type="match status" value="1"/>
</dbReference>
<keyword evidence="7" id="KW-0677">Repeat</keyword>
<dbReference type="FunFam" id="2.60.40.10:FF:000005">
    <property type="entry name" value="Neuronal cell adhesion molecule"/>
    <property type="match status" value="1"/>
</dbReference>
<dbReference type="Pfam" id="PF13927">
    <property type="entry name" value="Ig_3"/>
    <property type="match status" value="4"/>
</dbReference>
<keyword evidence="8" id="KW-0130">Cell adhesion</keyword>
<dbReference type="Pfam" id="PF07679">
    <property type="entry name" value="I-set"/>
    <property type="match status" value="1"/>
</dbReference>
<dbReference type="FunFam" id="2.60.40.10:FF:000078">
    <property type="entry name" value="Neuronal cell adhesion molecule"/>
    <property type="match status" value="1"/>
</dbReference>
<keyword evidence="5 16" id="KW-0812">Transmembrane</keyword>
<feature type="domain" description="Fibronectin type-III" evidence="19">
    <location>
        <begin position="614"/>
        <end position="711"/>
    </location>
</feature>
<feature type="transmembrane region" description="Helical" evidence="16">
    <location>
        <begin position="1132"/>
        <end position="1155"/>
    </location>
</feature>
<dbReference type="Gene3D" id="2.60.40.10">
    <property type="entry name" value="Immunoglobulins"/>
    <property type="match status" value="11"/>
</dbReference>
<evidence type="ECO:0000256" key="6">
    <source>
        <dbReference type="ARBA" id="ARBA00022729"/>
    </source>
</evidence>
<dbReference type="OrthoDB" id="6244967at2759"/>
<proteinExistence type="inferred from homology"/>
<dbReference type="InterPro" id="IPR036179">
    <property type="entry name" value="Ig-like_dom_sf"/>
</dbReference>
<evidence type="ECO:0000256" key="1">
    <source>
        <dbReference type="ARBA" id="ARBA00004236"/>
    </source>
</evidence>
<keyword evidence="13" id="KW-0325">Glycoprotein</keyword>
<comment type="similarity">
    <text evidence="3">Belongs to the type I cytokine receptor family. Type 2 subfamily.</text>
</comment>
<reference evidence="20" key="1">
    <citation type="submission" date="2020-08" db="EMBL/GenBank/DDBJ databases">
        <title>Multicomponent nature underlies the extraordinary mechanical properties of spider dragline silk.</title>
        <authorList>
            <person name="Kono N."/>
            <person name="Nakamura H."/>
            <person name="Mori M."/>
            <person name="Yoshida Y."/>
            <person name="Ohtoshi R."/>
            <person name="Malay A.D."/>
            <person name="Moran D.A.P."/>
            <person name="Tomita M."/>
            <person name="Numata K."/>
            <person name="Arakawa K."/>
        </authorList>
    </citation>
    <scope>NUCLEOTIDE SEQUENCE</scope>
</reference>
<comment type="subcellular location">
    <subcellularLocation>
        <location evidence="1">Cell membrane</location>
    </subcellularLocation>
    <subcellularLocation>
        <location evidence="2">Membrane</location>
        <topology evidence="2">Single-pass type I membrane protein</topology>
    </subcellularLocation>
</comment>
<feature type="domain" description="Fibronectin type-III" evidence="19">
    <location>
        <begin position="818"/>
        <end position="915"/>
    </location>
</feature>
<dbReference type="AlphaFoldDB" id="A0A8X6UCA0"/>
<evidence type="ECO:0000256" key="3">
    <source>
        <dbReference type="ARBA" id="ARBA00008921"/>
    </source>
</evidence>
<dbReference type="SUPFAM" id="SSF49265">
    <property type="entry name" value="Fibronectin type III"/>
    <property type="match status" value="3"/>
</dbReference>
<evidence type="ECO:0000313" key="20">
    <source>
        <dbReference type="EMBL" id="GFU00033.1"/>
    </source>
</evidence>
<gene>
    <name evidence="20" type="primary">Nrg</name>
    <name evidence="20" type="ORF">NPIL_23491</name>
</gene>
<accession>A0A8X6UCA0</accession>
<evidence type="ECO:0000256" key="12">
    <source>
        <dbReference type="ARBA" id="ARBA00023170"/>
    </source>
</evidence>
<dbReference type="PROSITE" id="PS01353">
    <property type="entry name" value="HEMATOPO_REC_L_F2"/>
    <property type="match status" value="1"/>
</dbReference>
<dbReference type="FunFam" id="2.60.40.10:FF:000052">
    <property type="entry name" value="Contactin 1"/>
    <property type="match status" value="1"/>
</dbReference>
<protein>
    <submittedName>
        <fullName evidence="20">Neuroglian</fullName>
    </submittedName>
</protein>
<evidence type="ECO:0000256" key="14">
    <source>
        <dbReference type="ARBA" id="ARBA00023319"/>
    </source>
</evidence>
<feature type="domain" description="Ig-like" evidence="18">
    <location>
        <begin position="32"/>
        <end position="135"/>
    </location>
</feature>
<dbReference type="SUPFAM" id="SSF48726">
    <property type="entry name" value="Immunoglobulin"/>
    <property type="match status" value="6"/>
</dbReference>
<dbReference type="GO" id="GO:0098632">
    <property type="term" value="F:cell-cell adhesion mediator activity"/>
    <property type="evidence" value="ECO:0007669"/>
    <property type="project" value="TreeGrafter"/>
</dbReference>
<evidence type="ECO:0000256" key="9">
    <source>
        <dbReference type="ARBA" id="ARBA00022989"/>
    </source>
</evidence>
<dbReference type="GO" id="GO:0030424">
    <property type="term" value="C:axon"/>
    <property type="evidence" value="ECO:0007669"/>
    <property type="project" value="TreeGrafter"/>
</dbReference>
<feature type="domain" description="Ig-like" evidence="18">
    <location>
        <begin position="338"/>
        <end position="425"/>
    </location>
</feature>
<evidence type="ECO:0000256" key="2">
    <source>
        <dbReference type="ARBA" id="ARBA00004479"/>
    </source>
</evidence>
<evidence type="ECO:0000256" key="7">
    <source>
        <dbReference type="ARBA" id="ARBA00022737"/>
    </source>
</evidence>
<dbReference type="SMART" id="SM00060">
    <property type="entry name" value="FN3"/>
    <property type="match status" value="5"/>
</dbReference>
<dbReference type="FunFam" id="2.60.40.10:FF:000004">
    <property type="entry name" value="DCC isoform 1"/>
    <property type="match status" value="1"/>
</dbReference>
<evidence type="ECO:0000256" key="13">
    <source>
        <dbReference type="ARBA" id="ARBA00023180"/>
    </source>
</evidence>
<dbReference type="InterPro" id="IPR036116">
    <property type="entry name" value="FN3_sf"/>
</dbReference>
<dbReference type="InterPro" id="IPR013783">
    <property type="entry name" value="Ig-like_fold"/>
</dbReference>
<feature type="region of interest" description="Disordered" evidence="15">
    <location>
        <begin position="1195"/>
        <end position="1215"/>
    </location>
</feature>
<evidence type="ECO:0000256" key="8">
    <source>
        <dbReference type="ARBA" id="ARBA00022889"/>
    </source>
</evidence>
<dbReference type="FunFam" id="2.60.40.10:FF:000035">
    <property type="entry name" value="Contactin 1"/>
    <property type="match status" value="1"/>
</dbReference>
<sequence>MTSVVPVLSFFIASSLWVVIKCAEPPIVPYPPTIIKQPPHEQLYQVAQTQDEKDNPFMLECEAQGNPEPVYRWMKNGLDFEYVAYDKRISQQPHRGTLVFTKPEDIDEGLYQCFASNRFGTSVSNAVFLRKSELSSFLDVEAKEKVVSEGDPLSLNCNPPTGYPRPTIFWMIQSYTGSLRTINSSRITVDPEGDLHFSNVTIEDDLDEAMYACSATSKSRNEYKFGNKIVLKVDPSGGSGQTSHRPVKQYVSPPNIVALRGKQLELSCIFGGTPLPEIKWSKRRSEMYSSKYTYTNYGKTLQIKSVDFDDAGTYECVGSNGVGTPITHAMTIAVHAVPYWITAPNNTNAAEEEVVKFVCDARAYPEPKLQWLMNGEPIEKAQPNPRRKLEGNMMIIDRLEKSDTAVYQCNASNVHGYAFKDFYLNVLALPPTIVEEPEPLTKAVVTSLVTLICRVFGAPKPEVRWSKEGQELSGGRYQVLDNGDLQISNALKTDEGMYTCSASNKLGDTQALGKLEVKGKTKITQPPENFEVAAGNSATFRCNAEADTSLALSIQWLFNGQQIDFDQDPRIVQASDNSLTISKTLELDSGVFTCVAQTELDKDEAQAILTVQDVPNPPRIVHVDCDGLSAMVVWKPMGDRRAPILSYFVQFNTSFTPDTWENAFKNIPAADTRVKVEMSPWSNYTFRVRARNKIGPSEPSGPSQHCATPEAVPYKNPEKVLGRGTQPDNLVISWTPMPLIEHNAPEFFYKVFWKRDDDPQASWKYEKITEWRQNQLVVDYQPTFKRYRIKVEAHNRRGQAPVPPEVIGYSGEDVPKEAPLNFRLLHIRDAKSAVFEWNPVSPDSLYGHFRGYKIQTWTSEETEDHLREVIVPRNVTEALVDIFRPYSRNIVRVCAFNDVYNGPPSDAIDFLTPEGTPGPVSYFEAIPMGASALYLIWKRPMEPNGNLTGYRIYYRKVDGTSLGTILERQPAITDSRETRAKLAGLQPDTKYRVIIHGCTKVGQGDPYYIEVKTNEQAAENVPDTPNFVWAHLPGEQGKAGISVTWVPAVDGHPGSYFYVQFRRKGEGHWDQTAIEENEDSVVVKGLDFGTLYEMRVVAVDGHYETPSRIEEIETGGLVLLAAPEGPENIATAAWFIGMLCAIALLLLLLILVCLVKRNRGGKYSVHEKEVAQGRDLDYPDDGGFNEYSKPIETHAVPRGSRTSLTSSYKGHESDTDSMADYGEGEMGKFGEDGSFIGQYIDKDKKAGAQTSPSALATFV</sequence>
<evidence type="ECO:0000256" key="11">
    <source>
        <dbReference type="ARBA" id="ARBA00023157"/>
    </source>
</evidence>
<dbReference type="Pfam" id="PF13882">
    <property type="entry name" value="Bravo_FIGEY"/>
    <property type="match status" value="1"/>
</dbReference>
<keyword evidence="9 16" id="KW-1133">Transmembrane helix</keyword>
<feature type="domain" description="Fibronectin type-III" evidence="19">
    <location>
        <begin position="713"/>
        <end position="813"/>
    </location>
</feature>
<dbReference type="GO" id="GO:0007411">
    <property type="term" value="P:axon guidance"/>
    <property type="evidence" value="ECO:0007669"/>
    <property type="project" value="TreeGrafter"/>
</dbReference>
<dbReference type="FunFam" id="2.60.40.10:FF:000028">
    <property type="entry name" value="Neuronal cell adhesion molecule"/>
    <property type="match status" value="1"/>
</dbReference>
<dbReference type="InterPro" id="IPR003529">
    <property type="entry name" value="Hematopoietin_rcpt_Gp130_CS"/>
</dbReference>
<feature type="domain" description="Ig-like" evidence="18">
    <location>
        <begin position="521"/>
        <end position="610"/>
    </location>
</feature>
<evidence type="ECO:0000256" key="5">
    <source>
        <dbReference type="ARBA" id="ARBA00022692"/>
    </source>
</evidence>
<dbReference type="PROSITE" id="PS50835">
    <property type="entry name" value="IG_LIKE"/>
    <property type="match status" value="6"/>
</dbReference>
<feature type="chain" id="PRO_5036503813" evidence="17">
    <location>
        <begin position="23"/>
        <end position="1259"/>
    </location>
</feature>
<dbReference type="Pfam" id="PF00041">
    <property type="entry name" value="fn3"/>
    <property type="match status" value="4"/>
</dbReference>
<dbReference type="CDD" id="cd00063">
    <property type="entry name" value="FN3"/>
    <property type="match status" value="5"/>
</dbReference>
<keyword evidence="21" id="KW-1185">Reference proteome</keyword>
<keyword evidence="4" id="KW-1003">Cell membrane</keyword>
<keyword evidence="10 16" id="KW-0472">Membrane</keyword>
<evidence type="ECO:0000256" key="4">
    <source>
        <dbReference type="ARBA" id="ARBA00022475"/>
    </source>
</evidence>
<dbReference type="GO" id="GO:0004896">
    <property type="term" value="F:cytokine receptor activity"/>
    <property type="evidence" value="ECO:0007669"/>
    <property type="project" value="InterPro"/>
</dbReference>
<feature type="domain" description="Ig-like" evidence="18">
    <location>
        <begin position="431"/>
        <end position="518"/>
    </location>
</feature>
<evidence type="ECO:0000313" key="21">
    <source>
        <dbReference type="Proteomes" id="UP000887013"/>
    </source>
</evidence>
<evidence type="ECO:0000259" key="19">
    <source>
        <dbReference type="PROSITE" id="PS50853"/>
    </source>
</evidence>
<dbReference type="PROSITE" id="PS50853">
    <property type="entry name" value="FN3"/>
    <property type="match status" value="5"/>
</dbReference>
<dbReference type="InterPro" id="IPR003961">
    <property type="entry name" value="FN3_dom"/>
</dbReference>
<evidence type="ECO:0000256" key="17">
    <source>
        <dbReference type="SAM" id="SignalP"/>
    </source>
</evidence>
<dbReference type="InterPro" id="IPR013098">
    <property type="entry name" value="Ig_I-set"/>
</dbReference>
<dbReference type="EMBL" id="BMAW01076126">
    <property type="protein sequence ID" value="GFU00033.1"/>
    <property type="molecule type" value="Genomic_DNA"/>
</dbReference>
<dbReference type="GO" id="GO:0007420">
    <property type="term" value="P:brain development"/>
    <property type="evidence" value="ECO:0007669"/>
    <property type="project" value="TreeGrafter"/>
</dbReference>
<dbReference type="PANTHER" id="PTHR44170:SF6">
    <property type="entry name" value="CONTACTIN"/>
    <property type="match status" value="1"/>
</dbReference>
<dbReference type="SMART" id="SM00409">
    <property type="entry name" value="IG"/>
    <property type="match status" value="6"/>
</dbReference>
<dbReference type="Proteomes" id="UP000887013">
    <property type="component" value="Unassembled WGS sequence"/>
</dbReference>
<feature type="signal peptide" evidence="17">
    <location>
        <begin position="1"/>
        <end position="22"/>
    </location>
</feature>
<dbReference type="GO" id="GO:0005886">
    <property type="term" value="C:plasma membrane"/>
    <property type="evidence" value="ECO:0007669"/>
    <property type="project" value="UniProtKB-SubCell"/>
</dbReference>
<feature type="domain" description="Ig-like" evidence="18">
    <location>
        <begin position="246"/>
        <end position="333"/>
    </location>
</feature>
<dbReference type="InterPro" id="IPR003598">
    <property type="entry name" value="Ig_sub2"/>
</dbReference>
<keyword evidence="12" id="KW-0675">Receptor</keyword>